<dbReference type="SUPFAM" id="SSF53649">
    <property type="entry name" value="Alkaline phosphatase-like"/>
    <property type="match status" value="1"/>
</dbReference>
<dbReference type="EMBL" id="FNIN01000004">
    <property type="protein sequence ID" value="SDN67496.1"/>
    <property type="molecule type" value="Genomic_DNA"/>
</dbReference>
<keyword evidence="1" id="KW-0378">Hydrolase</keyword>
<name>A0A1H0DBZ8_9BACT</name>
<dbReference type="GO" id="GO:0016787">
    <property type="term" value="F:hydrolase activity"/>
    <property type="evidence" value="ECO:0007669"/>
    <property type="project" value="UniProtKB-KW"/>
</dbReference>
<dbReference type="Gene3D" id="3.40.720.10">
    <property type="entry name" value="Alkaline Phosphatase, subunit A"/>
    <property type="match status" value="1"/>
</dbReference>
<evidence type="ECO:0000313" key="2">
    <source>
        <dbReference type="Proteomes" id="UP000199602"/>
    </source>
</evidence>
<dbReference type="Proteomes" id="UP000199602">
    <property type="component" value="Unassembled WGS sequence"/>
</dbReference>
<dbReference type="Pfam" id="PF01663">
    <property type="entry name" value="Phosphodiest"/>
    <property type="match status" value="1"/>
</dbReference>
<evidence type="ECO:0000313" key="1">
    <source>
        <dbReference type="EMBL" id="SDN67496.1"/>
    </source>
</evidence>
<gene>
    <name evidence="1" type="ORF">SAMN04488516_104108</name>
</gene>
<dbReference type="InterPro" id="IPR017850">
    <property type="entry name" value="Alkaline_phosphatase_core_sf"/>
</dbReference>
<dbReference type="STRING" id="206665.SAMN04488516_104108"/>
<sequence length="428" mass="48867">MQKNHSIRTLIIGLDGMPLSLAQDLSEKGILNSLNPLLHSNKAVAIKSELPYLSPVNWTSFFTGTGPENHGVFGFTEYSFKKQKIFFSDSSQIKAQPIFHPNRANGKFFKIINLPHTYPAFPISGQLISGFLSLDLKKAIFPPPLYPILKAQKYTLEANTILALQNPANIFPELKKTLTSRELAFNLFWSDLAWDIFIFVLTEPDRLFHFCYDAVINQEHPLHQNCLTFLKNLDDLLTKVLNKFKELPDPKRLILVADHGFTALKTEVDLNALLTQRGFLKFKKPPLNEWDLDCIHPLTKAFALDSGRIYLYPFDPTARKLGKQSLAQQIKEILLSMRYQGEKVISKVLEKRELYPNASFDHTPDLICVPRAGFDLKGKFDRKEIFGHFGRTGVHLESDVLFFDSFGEKPITLRDVGKLVEKNYENKL</sequence>
<reference evidence="1 2" key="1">
    <citation type="submission" date="2016-10" db="EMBL/GenBank/DDBJ databases">
        <authorList>
            <person name="de Groot N.N."/>
        </authorList>
    </citation>
    <scope>NUCLEOTIDE SEQUENCE [LARGE SCALE GENOMIC DNA]</scope>
    <source>
        <strain evidence="1 2">DSM 15269</strain>
    </source>
</reference>
<accession>A0A1H0DBZ8</accession>
<dbReference type="OrthoDB" id="9771966at2"/>
<dbReference type="RefSeq" id="WP_092064891.1">
    <property type="nucleotide sequence ID" value="NZ_FNIN01000004.1"/>
</dbReference>
<organism evidence="1 2">
    <name type="scientific">Desulfonauticus submarinus</name>
    <dbReference type="NCBI Taxonomy" id="206665"/>
    <lineage>
        <taxon>Bacteria</taxon>
        <taxon>Pseudomonadati</taxon>
        <taxon>Thermodesulfobacteriota</taxon>
        <taxon>Desulfovibrionia</taxon>
        <taxon>Desulfovibrionales</taxon>
        <taxon>Desulfonauticaceae</taxon>
        <taxon>Desulfonauticus</taxon>
    </lineage>
</organism>
<protein>
    <submittedName>
        <fullName evidence="1">Predicted phosphohydrolase or phosphomutase, AlkP superfamily</fullName>
    </submittedName>
</protein>
<proteinExistence type="predicted"/>
<dbReference type="AlphaFoldDB" id="A0A1H0DBZ8"/>
<dbReference type="InterPro" id="IPR002591">
    <property type="entry name" value="Phosphodiest/P_Trfase"/>
</dbReference>
<keyword evidence="2" id="KW-1185">Reference proteome</keyword>